<dbReference type="STRING" id="686624.SAMN04488242_2342"/>
<keyword evidence="9" id="KW-1185">Reference proteome</keyword>
<dbReference type="CDD" id="cd00995">
    <property type="entry name" value="PBP2_NikA_DppA_OppA_like"/>
    <property type="match status" value="1"/>
</dbReference>
<evidence type="ECO:0000259" key="7">
    <source>
        <dbReference type="Pfam" id="PF00496"/>
    </source>
</evidence>
<dbReference type="GO" id="GO:0015833">
    <property type="term" value="P:peptide transport"/>
    <property type="evidence" value="ECO:0007669"/>
    <property type="project" value="TreeGrafter"/>
</dbReference>
<protein>
    <submittedName>
        <fullName evidence="8">Peptide/nickel transport system substrate-binding protein</fullName>
    </submittedName>
</protein>
<dbReference type="Proteomes" id="UP000199475">
    <property type="component" value="Unassembled WGS sequence"/>
</dbReference>
<dbReference type="PANTHER" id="PTHR30290:SF10">
    <property type="entry name" value="PERIPLASMIC OLIGOPEPTIDE-BINDING PROTEIN-RELATED"/>
    <property type="match status" value="1"/>
</dbReference>
<reference evidence="8 9" key="1">
    <citation type="submission" date="2016-10" db="EMBL/GenBank/DDBJ databases">
        <authorList>
            <person name="de Groot N.N."/>
        </authorList>
    </citation>
    <scope>NUCLEOTIDE SEQUENCE [LARGE SCALE GENOMIC DNA]</scope>
    <source>
        <strain evidence="8 9">CGMCC 1.9159</strain>
    </source>
</reference>
<dbReference type="PANTHER" id="PTHR30290">
    <property type="entry name" value="PERIPLASMIC BINDING COMPONENT OF ABC TRANSPORTER"/>
    <property type="match status" value="1"/>
</dbReference>
<sequence length="521" mass="56920">MRSIRTRLMKAAAAALMVGLALTACSGSSETDPPEGEAGAALPDDQQNLTFVPNYGWAGSDISKAPLEIGMNIALKQTLEPLVTLDNEAQPQPHLAESWEWTTPTTLEIKIREGVTFSDGTPLVSGDVKGTLERYLAQKQALHAVLSIITGIEAPDDSTVILTTSAPTGTLVGVLSLVLIGKGEFSHAEATAEDDEYWARPIGTGPFVITDYVPNDLFKFERNDSYWGEKAKLKTLTMKQITDANGKLTALSNNQAQAVQNVSYDQFETVEAIPDVTLEQFESLSYYFVWFMNDRAPLDNPDVRRAMWMALDLPTIVESLYGESREVMDSFCPAAAFGCVPAENMPTYDPEGAKKLLADAGYPDGFTVDIIFSLANATDNALAQALISGWKDIGVTVEPRGLDAASWLAAFTGMDWYMDFQPNQTPTGDADYTLNRLYSCAAARLGYCNPELDALMTQAQQESDPEVRLDLYQQVVNIMAEDTPAIPLFSTKVNVAYRDNVQGLTVPPTEFINFSTVYLTE</sequence>
<dbReference type="PIRSF" id="PIRSF002741">
    <property type="entry name" value="MppA"/>
    <property type="match status" value="1"/>
</dbReference>
<keyword evidence="3" id="KW-0813">Transport</keyword>
<evidence type="ECO:0000313" key="8">
    <source>
        <dbReference type="EMBL" id="SDL65686.1"/>
    </source>
</evidence>
<dbReference type="OrthoDB" id="9796817at2"/>
<dbReference type="InterPro" id="IPR000914">
    <property type="entry name" value="SBP_5_dom"/>
</dbReference>
<dbReference type="RefSeq" id="WP_093252381.1">
    <property type="nucleotide sequence ID" value="NZ_FNGP01000004.1"/>
</dbReference>
<evidence type="ECO:0000256" key="4">
    <source>
        <dbReference type="ARBA" id="ARBA00022729"/>
    </source>
</evidence>
<feature type="domain" description="Solute-binding protein family 5" evidence="7">
    <location>
        <begin position="90"/>
        <end position="442"/>
    </location>
</feature>
<feature type="chain" id="PRO_5038611588" evidence="6">
    <location>
        <begin position="24"/>
        <end position="521"/>
    </location>
</feature>
<feature type="region of interest" description="Disordered" evidence="5">
    <location>
        <begin position="26"/>
        <end position="45"/>
    </location>
</feature>
<dbReference type="GO" id="GO:0043190">
    <property type="term" value="C:ATP-binding cassette (ABC) transporter complex"/>
    <property type="evidence" value="ECO:0007669"/>
    <property type="project" value="InterPro"/>
</dbReference>
<dbReference type="Gene3D" id="3.40.190.10">
    <property type="entry name" value="Periplasmic binding protein-like II"/>
    <property type="match status" value="1"/>
</dbReference>
<evidence type="ECO:0000256" key="1">
    <source>
        <dbReference type="ARBA" id="ARBA00004196"/>
    </source>
</evidence>
<gene>
    <name evidence="8" type="ORF">SAMN04488242_2342</name>
</gene>
<evidence type="ECO:0000256" key="3">
    <source>
        <dbReference type="ARBA" id="ARBA00022448"/>
    </source>
</evidence>
<name>A0A1G9LUQ6_9ACTN</name>
<evidence type="ECO:0000256" key="6">
    <source>
        <dbReference type="SAM" id="SignalP"/>
    </source>
</evidence>
<evidence type="ECO:0000313" key="9">
    <source>
        <dbReference type="Proteomes" id="UP000199475"/>
    </source>
</evidence>
<proteinExistence type="inferred from homology"/>
<feature type="signal peptide" evidence="6">
    <location>
        <begin position="1"/>
        <end position="23"/>
    </location>
</feature>
<dbReference type="Pfam" id="PF00496">
    <property type="entry name" value="SBP_bac_5"/>
    <property type="match status" value="1"/>
</dbReference>
<dbReference type="PROSITE" id="PS51257">
    <property type="entry name" value="PROKAR_LIPOPROTEIN"/>
    <property type="match status" value="1"/>
</dbReference>
<dbReference type="InterPro" id="IPR030678">
    <property type="entry name" value="Peptide/Ni-bd"/>
</dbReference>
<dbReference type="AlphaFoldDB" id="A0A1G9LUQ6"/>
<dbReference type="GO" id="GO:0030313">
    <property type="term" value="C:cell envelope"/>
    <property type="evidence" value="ECO:0007669"/>
    <property type="project" value="UniProtKB-SubCell"/>
</dbReference>
<keyword evidence="4 6" id="KW-0732">Signal</keyword>
<dbReference type="EMBL" id="FNGP01000004">
    <property type="protein sequence ID" value="SDL65686.1"/>
    <property type="molecule type" value="Genomic_DNA"/>
</dbReference>
<comment type="subcellular location">
    <subcellularLocation>
        <location evidence="1">Cell envelope</location>
    </subcellularLocation>
</comment>
<evidence type="ECO:0000256" key="2">
    <source>
        <dbReference type="ARBA" id="ARBA00005695"/>
    </source>
</evidence>
<dbReference type="InterPro" id="IPR039424">
    <property type="entry name" value="SBP_5"/>
</dbReference>
<dbReference type="GO" id="GO:0042597">
    <property type="term" value="C:periplasmic space"/>
    <property type="evidence" value="ECO:0007669"/>
    <property type="project" value="UniProtKB-ARBA"/>
</dbReference>
<organism evidence="8 9">
    <name type="scientific">Tessaracoccus oleiagri</name>
    <dbReference type="NCBI Taxonomy" id="686624"/>
    <lineage>
        <taxon>Bacteria</taxon>
        <taxon>Bacillati</taxon>
        <taxon>Actinomycetota</taxon>
        <taxon>Actinomycetes</taxon>
        <taxon>Propionibacteriales</taxon>
        <taxon>Propionibacteriaceae</taxon>
        <taxon>Tessaracoccus</taxon>
    </lineage>
</organism>
<accession>A0A1G9LUQ6</accession>
<dbReference type="SUPFAM" id="SSF53850">
    <property type="entry name" value="Periplasmic binding protein-like II"/>
    <property type="match status" value="1"/>
</dbReference>
<evidence type="ECO:0000256" key="5">
    <source>
        <dbReference type="SAM" id="MobiDB-lite"/>
    </source>
</evidence>
<comment type="similarity">
    <text evidence="2">Belongs to the bacterial solute-binding protein 5 family.</text>
</comment>
<dbReference type="Gene3D" id="3.10.105.10">
    <property type="entry name" value="Dipeptide-binding Protein, Domain 3"/>
    <property type="match status" value="1"/>
</dbReference>
<dbReference type="GO" id="GO:1904680">
    <property type="term" value="F:peptide transmembrane transporter activity"/>
    <property type="evidence" value="ECO:0007669"/>
    <property type="project" value="TreeGrafter"/>
</dbReference>
<dbReference type="Gene3D" id="3.90.76.10">
    <property type="entry name" value="Dipeptide-binding Protein, Domain 1"/>
    <property type="match status" value="1"/>
</dbReference>